<feature type="region of interest" description="Disordered" evidence="1">
    <location>
        <begin position="185"/>
        <end position="216"/>
    </location>
</feature>
<proteinExistence type="predicted"/>
<feature type="compositionally biased region" description="Low complexity" evidence="1">
    <location>
        <begin position="185"/>
        <end position="211"/>
    </location>
</feature>
<evidence type="ECO:0000256" key="1">
    <source>
        <dbReference type="SAM" id="MobiDB-lite"/>
    </source>
</evidence>
<dbReference type="AlphaFoldDB" id="A0AAD6YM46"/>
<organism evidence="2 3">
    <name type="scientific">Mycena pura</name>
    <dbReference type="NCBI Taxonomy" id="153505"/>
    <lineage>
        <taxon>Eukaryota</taxon>
        <taxon>Fungi</taxon>
        <taxon>Dikarya</taxon>
        <taxon>Basidiomycota</taxon>
        <taxon>Agaricomycotina</taxon>
        <taxon>Agaricomycetes</taxon>
        <taxon>Agaricomycetidae</taxon>
        <taxon>Agaricales</taxon>
        <taxon>Marasmiineae</taxon>
        <taxon>Mycenaceae</taxon>
        <taxon>Mycena</taxon>
    </lineage>
</organism>
<dbReference type="EMBL" id="JARJCW010000006">
    <property type="protein sequence ID" value="KAJ7223245.1"/>
    <property type="molecule type" value="Genomic_DNA"/>
</dbReference>
<accession>A0AAD6YM46</accession>
<protein>
    <submittedName>
        <fullName evidence="2">Uncharacterized protein</fullName>
    </submittedName>
</protein>
<evidence type="ECO:0000313" key="2">
    <source>
        <dbReference type="EMBL" id="KAJ7223245.1"/>
    </source>
</evidence>
<name>A0AAD6YM46_9AGAR</name>
<sequence length="285" mass="30469">MSTPSMRRPQVSLSPRAFTRLASTLNVSNAHYRAVAASARAVANTTHHARKRARRLGLVVDIARAVGCPESLVALVPLPVIDRSVAPAHRRTTNRPALRLDMPRDAPANCNDSALLRSTCSAQDAAPAALTAAPSAGKLSCNVYKDPSYLVPSRRAPEPPVVPLDVELADDVFDGLELGYPASAAVDSSSSSLPSSSAFSRSRSSSSSDSSGPHTPADVEVVVVSGLVSPMKRKCIVMDLDDEPVEKRLKYARKDWVRNPRKLCELGAARSEANRHFSHRVACSS</sequence>
<gene>
    <name evidence="2" type="ORF">GGX14DRAFT_657713</name>
</gene>
<keyword evidence="3" id="KW-1185">Reference proteome</keyword>
<evidence type="ECO:0000313" key="3">
    <source>
        <dbReference type="Proteomes" id="UP001219525"/>
    </source>
</evidence>
<reference evidence="2" key="1">
    <citation type="submission" date="2023-03" db="EMBL/GenBank/DDBJ databases">
        <title>Massive genome expansion in bonnet fungi (Mycena s.s.) driven by repeated elements and novel gene families across ecological guilds.</title>
        <authorList>
            <consortium name="Lawrence Berkeley National Laboratory"/>
            <person name="Harder C.B."/>
            <person name="Miyauchi S."/>
            <person name="Viragh M."/>
            <person name="Kuo A."/>
            <person name="Thoen E."/>
            <person name="Andreopoulos B."/>
            <person name="Lu D."/>
            <person name="Skrede I."/>
            <person name="Drula E."/>
            <person name="Henrissat B."/>
            <person name="Morin E."/>
            <person name="Kohler A."/>
            <person name="Barry K."/>
            <person name="LaButti K."/>
            <person name="Morin E."/>
            <person name="Salamov A."/>
            <person name="Lipzen A."/>
            <person name="Mereny Z."/>
            <person name="Hegedus B."/>
            <person name="Baldrian P."/>
            <person name="Stursova M."/>
            <person name="Weitz H."/>
            <person name="Taylor A."/>
            <person name="Grigoriev I.V."/>
            <person name="Nagy L.G."/>
            <person name="Martin F."/>
            <person name="Kauserud H."/>
        </authorList>
    </citation>
    <scope>NUCLEOTIDE SEQUENCE</scope>
    <source>
        <strain evidence="2">9144</strain>
    </source>
</reference>
<dbReference type="Proteomes" id="UP001219525">
    <property type="component" value="Unassembled WGS sequence"/>
</dbReference>
<comment type="caution">
    <text evidence="2">The sequence shown here is derived from an EMBL/GenBank/DDBJ whole genome shotgun (WGS) entry which is preliminary data.</text>
</comment>